<proteinExistence type="predicted"/>
<dbReference type="RefSeq" id="WP_126791978.1">
    <property type="nucleotide sequence ID" value="NZ_CP060720.1"/>
</dbReference>
<evidence type="ECO:0000313" key="8">
    <source>
        <dbReference type="Proteomes" id="UP000288028"/>
    </source>
</evidence>
<dbReference type="AlphaFoldDB" id="A0A430B6R9"/>
<feature type="transmembrane region" description="Helical" evidence="6">
    <location>
        <begin position="401"/>
        <end position="423"/>
    </location>
</feature>
<evidence type="ECO:0000256" key="5">
    <source>
        <dbReference type="ARBA" id="ARBA00023136"/>
    </source>
</evidence>
<evidence type="ECO:0000313" key="7">
    <source>
        <dbReference type="EMBL" id="RSU16015.1"/>
    </source>
</evidence>
<keyword evidence="8" id="KW-1185">Reference proteome</keyword>
<comment type="caution">
    <text evidence="7">The sequence shown here is derived from an EMBL/GenBank/DDBJ whole genome shotgun (WGS) entry which is preliminary data.</text>
</comment>
<reference evidence="7 8" key="1">
    <citation type="submission" date="2017-05" db="EMBL/GenBank/DDBJ databases">
        <title>Vagococcus spp. assemblies.</title>
        <authorList>
            <person name="Gulvik C.A."/>
        </authorList>
    </citation>
    <scope>NUCLEOTIDE SEQUENCE [LARGE SCALE GENOMIC DNA]</scope>
    <source>
        <strain evidence="7 8">SS1714</strain>
    </source>
</reference>
<dbReference type="CDD" id="cd13124">
    <property type="entry name" value="MATE_SpoVB_like"/>
    <property type="match status" value="1"/>
</dbReference>
<keyword evidence="5 6" id="KW-0472">Membrane</keyword>
<keyword evidence="2" id="KW-1003">Cell membrane</keyword>
<feature type="transmembrane region" description="Helical" evidence="6">
    <location>
        <begin position="298"/>
        <end position="318"/>
    </location>
</feature>
<evidence type="ECO:0000256" key="2">
    <source>
        <dbReference type="ARBA" id="ARBA00022475"/>
    </source>
</evidence>
<comment type="subcellular location">
    <subcellularLocation>
        <location evidence="1">Cell membrane</location>
        <topology evidence="1">Multi-pass membrane protein</topology>
    </subcellularLocation>
</comment>
<feature type="transmembrane region" description="Helical" evidence="6">
    <location>
        <begin position="171"/>
        <end position="189"/>
    </location>
</feature>
<feature type="transmembrane region" description="Helical" evidence="6">
    <location>
        <begin position="7"/>
        <end position="31"/>
    </location>
</feature>
<dbReference type="OrthoDB" id="9775950at2"/>
<evidence type="ECO:0000256" key="1">
    <source>
        <dbReference type="ARBA" id="ARBA00004651"/>
    </source>
</evidence>
<keyword evidence="4 6" id="KW-1133">Transmembrane helix</keyword>
<evidence type="ECO:0000256" key="3">
    <source>
        <dbReference type="ARBA" id="ARBA00022692"/>
    </source>
</evidence>
<dbReference type="PANTHER" id="PTHR30250:SF21">
    <property type="entry name" value="LIPID II FLIPPASE MURJ"/>
    <property type="match status" value="1"/>
</dbReference>
<accession>A0A430B6R9</accession>
<dbReference type="Pfam" id="PF01943">
    <property type="entry name" value="Polysacc_synt"/>
    <property type="match status" value="1"/>
</dbReference>
<evidence type="ECO:0000256" key="4">
    <source>
        <dbReference type="ARBA" id="ARBA00022989"/>
    </source>
</evidence>
<feature type="transmembrane region" description="Helical" evidence="6">
    <location>
        <begin position="466"/>
        <end position="484"/>
    </location>
</feature>
<dbReference type="GeneID" id="95581494"/>
<dbReference type="PANTHER" id="PTHR30250">
    <property type="entry name" value="PST FAMILY PREDICTED COLANIC ACID TRANSPORTER"/>
    <property type="match status" value="1"/>
</dbReference>
<feature type="transmembrane region" description="Helical" evidence="6">
    <location>
        <begin position="195"/>
        <end position="216"/>
    </location>
</feature>
<keyword evidence="3 6" id="KW-0812">Transmembrane</keyword>
<dbReference type="InterPro" id="IPR002797">
    <property type="entry name" value="Polysacc_synth"/>
</dbReference>
<evidence type="ECO:0000256" key="6">
    <source>
        <dbReference type="SAM" id="Phobius"/>
    </source>
</evidence>
<dbReference type="InterPro" id="IPR024923">
    <property type="entry name" value="PG_synth_SpoVB"/>
</dbReference>
<name>A0A430B6R9_9ENTE</name>
<dbReference type="GO" id="GO:0005886">
    <property type="term" value="C:plasma membrane"/>
    <property type="evidence" value="ECO:0007669"/>
    <property type="project" value="UniProtKB-SubCell"/>
</dbReference>
<feature type="transmembrane region" description="Helical" evidence="6">
    <location>
        <begin position="130"/>
        <end position="150"/>
    </location>
</feature>
<organism evidence="7 8">
    <name type="scientific">Vagococcus carniphilus</name>
    <dbReference type="NCBI Taxonomy" id="218144"/>
    <lineage>
        <taxon>Bacteria</taxon>
        <taxon>Bacillati</taxon>
        <taxon>Bacillota</taxon>
        <taxon>Bacilli</taxon>
        <taxon>Lactobacillales</taxon>
        <taxon>Enterococcaceae</taxon>
        <taxon>Vagococcus</taxon>
    </lineage>
</organism>
<dbReference type="PIRSF" id="PIRSF038958">
    <property type="entry name" value="PG_synth_SpoVB"/>
    <property type="match status" value="1"/>
</dbReference>
<gene>
    <name evidence="7" type="ORF">CBF28_03430</name>
</gene>
<feature type="transmembrane region" description="Helical" evidence="6">
    <location>
        <begin position="91"/>
        <end position="110"/>
    </location>
</feature>
<protein>
    <submittedName>
        <fullName evidence="7">Uncharacterized protein</fullName>
    </submittedName>
</protein>
<dbReference type="Proteomes" id="UP000288028">
    <property type="component" value="Unassembled WGS sequence"/>
</dbReference>
<dbReference type="EMBL" id="NGKB01000003">
    <property type="protein sequence ID" value="RSU16015.1"/>
    <property type="molecule type" value="Genomic_DNA"/>
</dbReference>
<dbReference type="InterPro" id="IPR050833">
    <property type="entry name" value="Poly_Biosynth_Transport"/>
</dbReference>
<feature type="transmembrane region" description="Helical" evidence="6">
    <location>
        <begin position="339"/>
        <end position="358"/>
    </location>
</feature>
<feature type="transmembrane region" description="Helical" evidence="6">
    <location>
        <begin position="429"/>
        <end position="445"/>
    </location>
</feature>
<feature type="transmembrane region" description="Helical" evidence="6">
    <location>
        <begin position="496"/>
        <end position="516"/>
    </location>
</feature>
<feature type="transmembrane region" description="Helical" evidence="6">
    <location>
        <begin position="370"/>
        <end position="389"/>
    </location>
</feature>
<feature type="transmembrane region" description="Helical" evidence="6">
    <location>
        <begin position="51"/>
        <end position="70"/>
    </location>
</feature>
<sequence>MKRKLVIGTFWLSFANLFSKILGIIYIIPWLAMMGSQQNGLEAQALYNVAYVPYALFLTLGTAGFPSAIAKQVAEYNGKNNFRTSLKVLKVSGLLMTVTGIISAIMMYILAPTLAKNSPISNIEDAILCIRSLCPSLAIIPILSVFRGFFQGNNDLKPFSLSQVLEQLGRIIFILGFTFFILQINHGNIAQAVKLSTFASFIGGMLALLYLIIYVYKRRLIYQEKLRSSLPELPISTKQLIGSIVMESIPFVIIGSAITLTQLIDQLMLKEILILKGGFTLKGIEFLFSQSSANPNKLTALIIALSASVGGASLPLIAEIGNRNQEELERAIADSLRMTLMMLLPMSIGLMILSQPAYRLIFGPDKQGGNYLVIAVLSAIIFSLFTAMFTIIQSLGEHRMALIYFGFGLITKIILQIPCIYFLEGYGANIASVISFGLVTVLAYKRLTTKYRIMPLYYVRSNITRVLIGSFVMGIICFIFAQSLKQFFNIDSWLSSLLYSSIIASIGVFVYGIIVFRKTAKKYYLAFKSR</sequence>
<feature type="transmembrane region" description="Helical" evidence="6">
    <location>
        <begin position="237"/>
        <end position="260"/>
    </location>
</feature>